<dbReference type="RefSeq" id="WP_192011663.1">
    <property type="nucleotide sequence ID" value="NZ_JACYTQ010000008.1"/>
</dbReference>
<comment type="caution">
    <text evidence="5">The sequence shown here is derived from an EMBL/GenBank/DDBJ whole genome shotgun (WGS) entry which is preliminary data.</text>
</comment>
<organism evidence="5 6">
    <name type="scientific">Echinicola arenosa</name>
    <dbReference type="NCBI Taxonomy" id="2774144"/>
    <lineage>
        <taxon>Bacteria</taxon>
        <taxon>Pseudomonadati</taxon>
        <taxon>Bacteroidota</taxon>
        <taxon>Cytophagia</taxon>
        <taxon>Cytophagales</taxon>
        <taxon>Cyclobacteriaceae</taxon>
        <taxon>Echinicola</taxon>
    </lineage>
</organism>
<evidence type="ECO:0000313" key="6">
    <source>
        <dbReference type="Proteomes" id="UP000647133"/>
    </source>
</evidence>
<feature type="signal peptide" evidence="4">
    <location>
        <begin position="1"/>
        <end position="25"/>
    </location>
</feature>
<proteinExistence type="predicted"/>
<comment type="subcellular location">
    <subcellularLocation>
        <location evidence="1">Cell envelope</location>
    </subcellularLocation>
</comment>
<dbReference type="PROSITE" id="PS51257">
    <property type="entry name" value="PROKAR_LIPOPROTEIN"/>
    <property type="match status" value="1"/>
</dbReference>
<dbReference type="InterPro" id="IPR051648">
    <property type="entry name" value="CWI-Assembly_Regulator"/>
</dbReference>
<evidence type="ECO:0000256" key="4">
    <source>
        <dbReference type="SAM" id="SignalP"/>
    </source>
</evidence>
<dbReference type="Proteomes" id="UP000647133">
    <property type="component" value="Unassembled WGS sequence"/>
</dbReference>
<evidence type="ECO:0000256" key="2">
    <source>
        <dbReference type="ARBA" id="ARBA00022729"/>
    </source>
</evidence>
<keyword evidence="2 4" id="KW-0732">Signal</keyword>
<protein>
    <recommendedName>
        <fullName evidence="7">Lipoprotein</fullName>
    </recommendedName>
</protein>
<gene>
    <name evidence="5" type="ORF">IFO69_18705</name>
</gene>
<dbReference type="SUPFAM" id="SSF52058">
    <property type="entry name" value="L domain-like"/>
    <property type="match status" value="1"/>
</dbReference>
<feature type="chain" id="PRO_5045479550" description="Lipoprotein" evidence="4">
    <location>
        <begin position="26"/>
        <end position="426"/>
    </location>
</feature>
<evidence type="ECO:0008006" key="7">
    <source>
        <dbReference type="Google" id="ProtNLM"/>
    </source>
</evidence>
<keyword evidence="6" id="KW-1185">Reference proteome</keyword>
<evidence type="ECO:0000313" key="5">
    <source>
        <dbReference type="EMBL" id="MBD8490789.1"/>
    </source>
</evidence>
<reference evidence="5 6" key="1">
    <citation type="submission" date="2020-09" db="EMBL/GenBank/DDBJ databases">
        <title>Echinicola sp. CAU 1574 isolated from sand of Sido Beach.</title>
        <authorList>
            <person name="Kim W."/>
        </authorList>
    </citation>
    <scope>NUCLEOTIDE SEQUENCE [LARGE SCALE GENOMIC DNA]</scope>
    <source>
        <strain evidence="5 6">CAU 1574</strain>
    </source>
</reference>
<sequence length="426" mass="48580">MNCKLNFVGAILATLLLFFSCTEETVEPQAETYPVVFGFRLTDDDVNARKQQSNMTLVVKAIITITNEDGSPTNYTKSELEIYEDDGIFYSDNLYLNAGKNIITRLRLVDGEGTTLFAIPEDVNIQKHVNKQLPITINVEQSSSTRTILLDIISTLGMTPEEFGYDPDEIHFKELKYFLVCFKDEFDDALYVKGELYFGENKRKYEIDSVTKIFYNNEDGKLIYEDLRYYKVEAKDNYSKYFPIWTEYFDHMLEKYRKEPLEIVLKRWAGNGTVDVGDFYLTSQEEVDEFGAKKLDYLIGNLTIDDKRQIGKSPITNLTSISRLLQINGNLTIKDNPYLESLDGMILNDVEGDVVIEGNDKLISLDGLWNFKRLDGTLVINNNSSLTSFCGITKLFHNSRFISEISGNAFNPTAEEIGSGECSIED</sequence>
<evidence type="ECO:0000256" key="3">
    <source>
        <dbReference type="ARBA" id="ARBA00023180"/>
    </source>
</evidence>
<accession>A0ABR9AT53</accession>
<dbReference type="PANTHER" id="PTHR31018:SF3">
    <property type="entry name" value="RECEPTOR PROTEIN-TYROSINE KINASE"/>
    <property type="match status" value="1"/>
</dbReference>
<keyword evidence="3" id="KW-0325">Glycoprotein</keyword>
<dbReference type="PANTHER" id="PTHR31018">
    <property type="entry name" value="SPORULATION-SPECIFIC PROTEIN-RELATED"/>
    <property type="match status" value="1"/>
</dbReference>
<dbReference type="EMBL" id="JACYTQ010000008">
    <property type="protein sequence ID" value="MBD8490789.1"/>
    <property type="molecule type" value="Genomic_DNA"/>
</dbReference>
<name>A0ABR9AT53_9BACT</name>
<evidence type="ECO:0000256" key="1">
    <source>
        <dbReference type="ARBA" id="ARBA00004196"/>
    </source>
</evidence>